<dbReference type="Proteomes" id="UP000032304">
    <property type="component" value="Chromosome 7"/>
</dbReference>
<keyword evidence="2" id="KW-1185">Reference proteome</keyword>
<accession>A0A0D2SJ21</accession>
<evidence type="ECO:0000313" key="2">
    <source>
        <dbReference type="Proteomes" id="UP000032304"/>
    </source>
</evidence>
<reference evidence="1 2" key="1">
    <citation type="journal article" date="2012" name="Nature">
        <title>Repeated polyploidization of Gossypium genomes and the evolution of spinnable cotton fibres.</title>
        <authorList>
            <person name="Paterson A.H."/>
            <person name="Wendel J.F."/>
            <person name="Gundlach H."/>
            <person name="Guo H."/>
            <person name="Jenkins J."/>
            <person name="Jin D."/>
            <person name="Llewellyn D."/>
            <person name="Showmaker K.C."/>
            <person name="Shu S."/>
            <person name="Udall J."/>
            <person name="Yoo M.J."/>
            <person name="Byers R."/>
            <person name="Chen W."/>
            <person name="Doron-Faigenboim A."/>
            <person name="Duke M.V."/>
            <person name="Gong L."/>
            <person name="Grimwood J."/>
            <person name="Grover C."/>
            <person name="Grupp K."/>
            <person name="Hu G."/>
            <person name="Lee T.H."/>
            <person name="Li J."/>
            <person name="Lin L."/>
            <person name="Liu T."/>
            <person name="Marler B.S."/>
            <person name="Page J.T."/>
            <person name="Roberts A.W."/>
            <person name="Romanel E."/>
            <person name="Sanders W.S."/>
            <person name="Szadkowski E."/>
            <person name="Tan X."/>
            <person name="Tang H."/>
            <person name="Xu C."/>
            <person name="Wang J."/>
            <person name="Wang Z."/>
            <person name="Zhang D."/>
            <person name="Zhang L."/>
            <person name="Ashrafi H."/>
            <person name="Bedon F."/>
            <person name="Bowers J.E."/>
            <person name="Brubaker C.L."/>
            <person name="Chee P.W."/>
            <person name="Das S."/>
            <person name="Gingle A.R."/>
            <person name="Haigler C.H."/>
            <person name="Harker D."/>
            <person name="Hoffmann L.V."/>
            <person name="Hovav R."/>
            <person name="Jones D.C."/>
            <person name="Lemke C."/>
            <person name="Mansoor S."/>
            <person name="ur Rahman M."/>
            <person name="Rainville L.N."/>
            <person name="Rambani A."/>
            <person name="Reddy U.K."/>
            <person name="Rong J.K."/>
            <person name="Saranga Y."/>
            <person name="Scheffler B.E."/>
            <person name="Scheffler J.A."/>
            <person name="Stelly D.M."/>
            <person name="Triplett B.A."/>
            <person name="Van Deynze A."/>
            <person name="Vaslin M.F."/>
            <person name="Waghmare V.N."/>
            <person name="Walford S.A."/>
            <person name="Wright R.J."/>
            <person name="Zaki E.A."/>
            <person name="Zhang T."/>
            <person name="Dennis E.S."/>
            <person name="Mayer K.F."/>
            <person name="Peterson D.G."/>
            <person name="Rokhsar D.S."/>
            <person name="Wang X."/>
            <person name="Schmutz J."/>
        </authorList>
    </citation>
    <scope>NUCLEOTIDE SEQUENCE [LARGE SCALE GENOMIC DNA]</scope>
</reference>
<sequence length="81" mass="8904">METRLLGIVENSSAVLRRVRNFGVKPTIESIVNKGVRYKLFNHGLSLENSSCDSLISLLKLSLSSTLPSPPLVPPILLYNP</sequence>
<proteinExistence type="predicted"/>
<dbReference type="Gramene" id="KJB44219">
    <property type="protein sequence ID" value="KJB44219"/>
    <property type="gene ID" value="B456_007G250400"/>
</dbReference>
<dbReference type="EMBL" id="CM001746">
    <property type="protein sequence ID" value="KJB44219.1"/>
    <property type="molecule type" value="Genomic_DNA"/>
</dbReference>
<organism evidence="1 2">
    <name type="scientific">Gossypium raimondii</name>
    <name type="common">Peruvian cotton</name>
    <name type="synonym">Gossypium klotzschianum subsp. raimondii</name>
    <dbReference type="NCBI Taxonomy" id="29730"/>
    <lineage>
        <taxon>Eukaryota</taxon>
        <taxon>Viridiplantae</taxon>
        <taxon>Streptophyta</taxon>
        <taxon>Embryophyta</taxon>
        <taxon>Tracheophyta</taxon>
        <taxon>Spermatophyta</taxon>
        <taxon>Magnoliopsida</taxon>
        <taxon>eudicotyledons</taxon>
        <taxon>Gunneridae</taxon>
        <taxon>Pentapetalae</taxon>
        <taxon>rosids</taxon>
        <taxon>malvids</taxon>
        <taxon>Malvales</taxon>
        <taxon>Malvaceae</taxon>
        <taxon>Malvoideae</taxon>
        <taxon>Gossypium</taxon>
    </lineage>
</organism>
<name>A0A0D2SJ21_GOSRA</name>
<dbReference type="OMA" id="KLFNHGV"/>
<protein>
    <submittedName>
        <fullName evidence="1">Uncharacterized protein</fullName>
    </submittedName>
</protein>
<dbReference type="AlphaFoldDB" id="A0A0D2SJ21"/>
<gene>
    <name evidence="1" type="ORF">B456_007G250400</name>
</gene>
<evidence type="ECO:0000313" key="1">
    <source>
        <dbReference type="EMBL" id="KJB44219.1"/>
    </source>
</evidence>